<evidence type="ECO:0000313" key="3">
    <source>
        <dbReference type="Proteomes" id="UP000236161"/>
    </source>
</evidence>
<organism evidence="2 3">
    <name type="scientific">Apostasia shenzhenica</name>
    <dbReference type="NCBI Taxonomy" id="1088818"/>
    <lineage>
        <taxon>Eukaryota</taxon>
        <taxon>Viridiplantae</taxon>
        <taxon>Streptophyta</taxon>
        <taxon>Embryophyta</taxon>
        <taxon>Tracheophyta</taxon>
        <taxon>Spermatophyta</taxon>
        <taxon>Magnoliopsida</taxon>
        <taxon>Liliopsida</taxon>
        <taxon>Asparagales</taxon>
        <taxon>Orchidaceae</taxon>
        <taxon>Apostasioideae</taxon>
        <taxon>Apostasia</taxon>
    </lineage>
</organism>
<protein>
    <submittedName>
        <fullName evidence="2">Uncharacterized protein</fullName>
    </submittedName>
</protein>
<dbReference type="EMBL" id="KZ451903">
    <property type="protein sequence ID" value="PKA64670.1"/>
    <property type="molecule type" value="Genomic_DNA"/>
</dbReference>
<dbReference type="Proteomes" id="UP000236161">
    <property type="component" value="Unassembled WGS sequence"/>
</dbReference>
<dbReference type="PANTHER" id="PTHR37174">
    <property type="entry name" value="FORKHEAD-ASSOCIATED DOMAIN PROTEIN"/>
    <property type="match status" value="1"/>
</dbReference>
<feature type="coiled-coil region" evidence="1">
    <location>
        <begin position="40"/>
        <end position="107"/>
    </location>
</feature>
<keyword evidence="3" id="KW-1185">Reference proteome</keyword>
<keyword evidence="1" id="KW-0175">Coiled coil</keyword>
<accession>A0A2I0BA55</accession>
<gene>
    <name evidence="2" type="ORF">AXF42_Ash007417</name>
</gene>
<evidence type="ECO:0000313" key="2">
    <source>
        <dbReference type="EMBL" id="PKA64670.1"/>
    </source>
</evidence>
<sequence length="285" mass="32273">MFLSSGFTIPANTPIQKIGRRICVSVAHASSSNSSPRIHTEQLRSQIDQLHAEAEITRSKAQNLQQRAATNVAFGKENEARDLLKQKKKLIQALQRTKRRLEVLDELSLKINEAISLKETQLIGNVTLPEISREDSSLEIRIISPKVGVDEETQSTNIYDPQYSQPCGDQDSEALKTETSFPLGHEKLINQGVTHGIQIDENIINSRAISTYDEFLERIDEQLRQVESDLFNFMRLSTIILENKQEHMNSKVQQTLEILDNVRSIRGRIATFMKRRANEKGPPAS</sequence>
<dbReference type="OrthoDB" id="772275at2759"/>
<reference evidence="2 3" key="1">
    <citation type="journal article" date="2017" name="Nature">
        <title>The Apostasia genome and the evolution of orchids.</title>
        <authorList>
            <person name="Zhang G.Q."/>
            <person name="Liu K.W."/>
            <person name="Li Z."/>
            <person name="Lohaus R."/>
            <person name="Hsiao Y.Y."/>
            <person name="Niu S.C."/>
            <person name="Wang J.Y."/>
            <person name="Lin Y.C."/>
            <person name="Xu Q."/>
            <person name="Chen L.J."/>
            <person name="Yoshida K."/>
            <person name="Fujiwara S."/>
            <person name="Wang Z.W."/>
            <person name="Zhang Y.Q."/>
            <person name="Mitsuda N."/>
            <person name="Wang M."/>
            <person name="Liu G.H."/>
            <person name="Pecoraro L."/>
            <person name="Huang H.X."/>
            <person name="Xiao X.J."/>
            <person name="Lin M."/>
            <person name="Wu X.Y."/>
            <person name="Wu W.L."/>
            <person name="Chen Y.Y."/>
            <person name="Chang S.B."/>
            <person name="Sakamoto S."/>
            <person name="Ohme-Takagi M."/>
            <person name="Yagi M."/>
            <person name="Zeng S.J."/>
            <person name="Shen C.Y."/>
            <person name="Yeh C.M."/>
            <person name="Luo Y.B."/>
            <person name="Tsai W.C."/>
            <person name="Van de Peer Y."/>
            <person name="Liu Z.J."/>
        </authorList>
    </citation>
    <scope>NUCLEOTIDE SEQUENCE [LARGE SCALE GENOMIC DNA]</scope>
    <source>
        <strain evidence="3">cv. Shenzhen</strain>
        <tissue evidence="2">Stem</tissue>
    </source>
</reference>
<dbReference type="PANTHER" id="PTHR37174:SF2">
    <property type="entry name" value="FORKHEAD-ASSOCIATED DOMAIN PROTEIN"/>
    <property type="match status" value="1"/>
</dbReference>
<name>A0A2I0BA55_9ASPA</name>
<proteinExistence type="predicted"/>
<evidence type="ECO:0000256" key="1">
    <source>
        <dbReference type="SAM" id="Coils"/>
    </source>
</evidence>
<dbReference type="AlphaFoldDB" id="A0A2I0BA55"/>